<feature type="domain" description="DUF4158" evidence="2">
    <location>
        <begin position="2"/>
        <end position="90"/>
    </location>
</feature>
<evidence type="ECO:0000313" key="4">
    <source>
        <dbReference type="Proteomes" id="UP000268329"/>
    </source>
</evidence>
<dbReference type="Pfam" id="PF13700">
    <property type="entry name" value="DUF4158"/>
    <property type="match status" value="1"/>
</dbReference>
<protein>
    <submittedName>
        <fullName evidence="3">DUF4158 domain-containing protein</fullName>
    </submittedName>
</protein>
<evidence type="ECO:0000313" key="3">
    <source>
        <dbReference type="EMBL" id="AYN43389.1"/>
    </source>
</evidence>
<dbReference type="Proteomes" id="UP000268329">
    <property type="component" value="Chromosome"/>
</dbReference>
<proteinExistence type="predicted"/>
<feature type="compositionally biased region" description="Polar residues" evidence="1">
    <location>
        <begin position="197"/>
        <end position="210"/>
    </location>
</feature>
<evidence type="ECO:0000259" key="2">
    <source>
        <dbReference type="Pfam" id="PF13700"/>
    </source>
</evidence>
<dbReference type="OrthoDB" id="3403253at2"/>
<evidence type="ECO:0000256" key="1">
    <source>
        <dbReference type="SAM" id="MobiDB-lite"/>
    </source>
</evidence>
<dbReference type="EMBL" id="CP033073">
    <property type="protein sequence ID" value="AYN43389.1"/>
    <property type="molecule type" value="Genomic_DNA"/>
</dbReference>
<keyword evidence="4" id="KW-1185">Reference proteome</keyword>
<dbReference type="AlphaFoldDB" id="A0A3G2JQM7"/>
<reference evidence="3 4" key="1">
    <citation type="submission" date="2018-10" db="EMBL/GenBank/DDBJ databases">
        <title>The genome of Streptomyces dangxiongensis Z022.</title>
        <authorList>
            <person name="Zhang B."/>
        </authorList>
    </citation>
    <scope>NUCLEOTIDE SEQUENCE [LARGE SCALE GENOMIC DNA]</scope>
    <source>
        <strain evidence="3 4">Z022</strain>
    </source>
</reference>
<dbReference type="InterPro" id="IPR025296">
    <property type="entry name" value="DUF4158"/>
</dbReference>
<dbReference type="KEGG" id="sdd:D9753_00550"/>
<organism evidence="3 4">
    <name type="scientific">Streptomyces dangxiongensis</name>
    <dbReference type="NCBI Taxonomy" id="1442032"/>
    <lineage>
        <taxon>Bacteria</taxon>
        <taxon>Bacillati</taxon>
        <taxon>Actinomycetota</taxon>
        <taxon>Actinomycetes</taxon>
        <taxon>Kitasatosporales</taxon>
        <taxon>Streptomycetaceae</taxon>
        <taxon>Streptomyces</taxon>
    </lineage>
</organism>
<sequence>MPGEAVAFVARQVQVPASERGAYEWTGRRIEYHRAQIRGHLGFRECTVAEADKLMAWLAEHVACKERRPEQVRVDLLARCRTRCIEPPAPGRCDPAVTRPERAAGCTGPSALCRRRRHEPRRPWRAGLPGPHRTDSTRVRKRVRESPLYRPPPFLFTDARWRHGRVTRTSHHPITRVAALARGTPMTIGVGAPAQCNSRLNSPASRTTGSRAARPSKGCGAGSPCPARRYPDHLRTSFFLALSTCAPTVPSLMPRCSPISCCVSPRTHVI</sequence>
<feature type="region of interest" description="Disordered" evidence="1">
    <location>
        <begin position="117"/>
        <end position="142"/>
    </location>
</feature>
<name>A0A3G2JQM7_9ACTN</name>
<accession>A0A3G2JQM7</accession>
<feature type="region of interest" description="Disordered" evidence="1">
    <location>
        <begin position="197"/>
        <end position="224"/>
    </location>
</feature>
<gene>
    <name evidence="3" type="ORF">D9753_00550</name>
</gene>